<name>A0AAE3VCJ0_9FIRM</name>
<evidence type="ECO:0000313" key="3">
    <source>
        <dbReference type="Proteomes" id="UP001241537"/>
    </source>
</evidence>
<feature type="transmembrane region" description="Helical" evidence="1">
    <location>
        <begin position="12"/>
        <end position="33"/>
    </location>
</feature>
<dbReference type="EMBL" id="JAUSTO010000032">
    <property type="protein sequence ID" value="MDQ0153675.1"/>
    <property type="molecule type" value="Genomic_DNA"/>
</dbReference>
<keyword evidence="1" id="KW-1133">Transmembrane helix</keyword>
<comment type="caution">
    <text evidence="2">The sequence shown here is derived from an EMBL/GenBank/DDBJ whole genome shotgun (WGS) entry which is preliminary data.</text>
</comment>
<organism evidence="2 3">
    <name type="scientific">Moryella indoligenes</name>
    <dbReference type="NCBI Taxonomy" id="371674"/>
    <lineage>
        <taxon>Bacteria</taxon>
        <taxon>Bacillati</taxon>
        <taxon>Bacillota</taxon>
        <taxon>Clostridia</taxon>
        <taxon>Lachnospirales</taxon>
        <taxon>Lachnospiraceae</taxon>
        <taxon>Moryella</taxon>
    </lineage>
</organism>
<sequence>MSNENTSTKKKMGLVPKIIIGIVALGVIGAIAGGGKSGNNAAPDTQSTVAAQKTEASKEEPTTEAIEYTAYTVDEMMNDLNANAMNASDKYKDQYLEITGKLSNIDSSGKYISLVPNEDFAIIGVQCYIKSDEQKEAVKKMSTNDIVTLRGKCKDVGEVLGYSLDIDSIN</sequence>
<protein>
    <recommendedName>
        <fullName evidence="4">tRNA_anti-like protein</fullName>
    </recommendedName>
</protein>
<evidence type="ECO:0008006" key="4">
    <source>
        <dbReference type="Google" id="ProtNLM"/>
    </source>
</evidence>
<accession>A0AAE3VCJ0</accession>
<evidence type="ECO:0000313" key="2">
    <source>
        <dbReference type="EMBL" id="MDQ0153675.1"/>
    </source>
</evidence>
<keyword evidence="1" id="KW-0812">Transmembrane</keyword>
<keyword evidence="3" id="KW-1185">Reference proteome</keyword>
<dbReference type="Pfam" id="PF12869">
    <property type="entry name" value="tRNA_anti-like"/>
    <property type="match status" value="1"/>
</dbReference>
<keyword evidence="1" id="KW-0472">Membrane</keyword>
<dbReference type="InterPro" id="IPR024422">
    <property type="entry name" value="Protein_unknown_function_OB"/>
</dbReference>
<dbReference type="AlphaFoldDB" id="A0AAE3VCJ0"/>
<gene>
    <name evidence="2" type="ORF">J2S20_002397</name>
</gene>
<dbReference type="RefSeq" id="WP_307255554.1">
    <property type="nucleotide sequence ID" value="NZ_JAUSTO010000032.1"/>
</dbReference>
<evidence type="ECO:0000256" key="1">
    <source>
        <dbReference type="SAM" id="Phobius"/>
    </source>
</evidence>
<dbReference type="Proteomes" id="UP001241537">
    <property type="component" value="Unassembled WGS sequence"/>
</dbReference>
<proteinExistence type="predicted"/>
<reference evidence="2" key="1">
    <citation type="submission" date="2023-07" db="EMBL/GenBank/DDBJ databases">
        <title>Genomic Encyclopedia of Type Strains, Phase IV (KMG-IV): sequencing the most valuable type-strain genomes for metagenomic binning, comparative biology and taxonomic classification.</title>
        <authorList>
            <person name="Goeker M."/>
        </authorList>
    </citation>
    <scope>NUCLEOTIDE SEQUENCE</scope>
    <source>
        <strain evidence="2">DSM 19659</strain>
    </source>
</reference>